<dbReference type="AlphaFoldDB" id="A0AAD8E416"/>
<feature type="compositionally biased region" description="Polar residues" evidence="1">
    <location>
        <begin position="28"/>
        <end position="42"/>
    </location>
</feature>
<reference evidence="2" key="1">
    <citation type="journal article" date="2023" name="IScience">
        <title>Live-bearing cockroach genome reveals convergent evolutionary mechanisms linked to viviparity in insects and beyond.</title>
        <authorList>
            <person name="Fouks B."/>
            <person name="Harrison M.C."/>
            <person name="Mikhailova A.A."/>
            <person name="Marchal E."/>
            <person name="English S."/>
            <person name="Carruthers M."/>
            <person name="Jennings E.C."/>
            <person name="Chiamaka E.L."/>
            <person name="Frigard R.A."/>
            <person name="Pippel M."/>
            <person name="Attardo G.M."/>
            <person name="Benoit J.B."/>
            <person name="Bornberg-Bauer E."/>
            <person name="Tobe S.S."/>
        </authorList>
    </citation>
    <scope>NUCLEOTIDE SEQUENCE</scope>
    <source>
        <strain evidence="2">Stay&amp;Tobe</strain>
    </source>
</reference>
<comment type="caution">
    <text evidence="2">The sequence shown here is derived from an EMBL/GenBank/DDBJ whole genome shotgun (WGS) entry which is preliminary data.</text>
</comment>
<evidence type="ECO:0000313" key="3">
    <source>
        <dbReference type="Proteomes" id="UP001233999"/>
    </source>
</evidence>
<gene>
    <name evidence="2" type="ORF">L9F63_007036</name>
</gene>
<evidence type="ECO:0000256" key="1">
    <source>
        <dbReference type="SAM" id="MobiDB-lite"/>
    </source>
</evidence>
<dbReference type="Proteomes" id="UP001233999">
    <property type="component" value="Unassembled WGS sequence"/>
</dbReference>
<reference evidence="2" key="2">
    <citation type="submission" date="2023-05" db="EMBL/GenBank/DDBJ databases">
        <authorList>
            <person name="Fouks B."/>
        </authorList>
    </citation>
    <scope>NUCLEOTIDE SEQUENCE</scope>
    <source>
        <strain evidence="2">Stay&amp;Tobe</strain>
        <tissue evidence="2">Testes</tissue>
    </source>
</reference>
<protein>
    <submittedName>
        <fullName evidence="2">Uncharacterized protein</fullName>
    </submittedName>
</protein>
<proteinExistence type="predicted"/>
<dbReference type="EMBL" id="JASPKZ010009809">
    <property type="protein sequence ID" value="KAJ9576071.1"/>
    <property type="molecule type" value="Genomic_DNA"/>
</dbReference>
<sequence length="123" mass="14197">MKKSSRQKAQPPETSDESDAESVVYAESNDSWNETDSASEANVSPAFRQEDKKVGVYVVVYEGKHYPGLITKRYKEGTLVNVMELSGKHWKWPEQKDEILYQDKEIVCKINAPKKKKRQARYL</sequence>
<name>A0AAD8E416_DIPPU</name>
<keyword evidence="3" id="KW-1185">Reference proteome</keyword>
<organism evidence="2 3">
    <name type="scientific">Diploptera punctata</name>
    <name type="common">Pacific beetle cockroach</name>
    <dbReference type="NCBI Taxonomy" id="6984"/>
    <lineage>
        <taxon>Eukaryota</taxon>
        <taxon>Metazoa</taxon>
        <taxon>Ecdysozoa</taxon>
        <taxon>Arthropoda</taxon>
        <taxon>Hexapoda</taxon>
        <taxon>Insecta</taxon>
        <taxon>Pterygota</taxon>
        <taxon>Neoptera</taxon>
        <taxon>Polyneoptera</taxon>
        <taxon>Dictyoptera</taxon>
        <taxon>Blattodea</taxon>
        <taxon>Blaberoidea</taxon>
        <taxon>Blaberidae</taxon>
        <taxon>Diplopterinae</taxon>
        <taxon>Diploptera</taxon>
    </lineage>
</organism>
<feature type="region of interest" description="Disordered" evidence="1">
    <location>
        <begin position="1"/>
        <end position="45"/>
    </location>
</feature>
<accession>A0AAD8E416</accession>
<evidence type="ECO:0000313" key="2">
    <source>
        <dbReference type="EMBL" id="KAJ9576071.1"/>
    </source>
</evidence>